<evidence type="ECO:0000256" key="5">
    <source>
        <dbReference type="ARBA" id="ARBA00022833"/>
    </source>
</evidence>
<evidence type="ECO:0000256" key="1">
    <source>
        <dbReference type="ARBA" id="ARBA00001947"/>
    </source>
</evidence>
<feature type="domain" description="Histone deacetylase" evidence="6">
    <location>
        <begin position="29"/>
        <end position="332"/>
    </location>
</feature>
<comment type="caution">
    <text evidence="7">The sequence shown here is derived from an EMBL/GenBank/DDBJ whole genome shotgun (WGS) entry which is preliminary data.</text>
</comment>
<name>A0ABU9Y2R2_9SPHN</name>
<dbReference type="InterPro" id="IPR023696">
    <property type="entry name" value="Ureohydrolase_dom_sf"/>
</dbReference>
<dbReference type="CDD" id="cd10001">
    <property type="entry name" value="HDAC_classII_APAH"/>
    <property type="match status" value="1"/>
</dbReference>
<gene>
    <name evidence="7" type="ORF">ABC974_10620</name>
</gene>
<sequence>MKRFFDPRQLAHAPLKELHNGGFTDFAEKPMRAEAILAAIGGADLPADHGEAAISAVHDAGYLDFLKTGPARWAAAGRPGDVIGYIWPIARRRPLKLDRIDALAGRYSLDASTPLTAETWDAAYWSAQSVLSALDAVLAGDHAAFALCRPPGHHAGADYLGGYCYLNTAAIAAQAARDAGAKRVAILDIDYHHGNGTQDIFWTRSDVFYASIHADPATDYPFFWGHADETGEGHGAGTTLNLPLAQGADLAAFRAAQTAALDAIARFGPDLLIVSFGADTWEGDPISFFRLATADYTTLARDIAGRGWPTVIAMEGGYAIEALGANVTSLLAGF</sequence>
<evidence type="ECO:0000256" key="4">
    <source>
        <dbReference type="ARBA" id="ARBA00022801"/>
    </source>
</evidence>
<dbReference type="InterPro" id="IPR023801">
    <property type="entry name" value="His_deacetylse_dom"/>
</dbReference>
<accession>A0ABU9Y2R2</accession>
<dbReference type="EMBL" id="JBDIME010000007">
    <property type="protein sequence ID" value="MEN2790080.1"/>
    <property type="molecule type" value="Genomic_DNA"/>
</dbReference>
<keyword evidence="3" id="KW-0479">Metal-binding</keyword>
<evidence type="ECO:0000256" key="3">
    <source>
        <dbReference type="ARBA" id="ARBA00022723"/>
    </source>
</evidence>
<dbReference type="RefSeq" id="WP_343888585.1">
    <property type="nucleotide sequence ID" value="NZ_BAAAEH010000010.1"/>
</dbReference>
<protein>
    <submittedName>
        <fullName evidence="7">Histone deacetylase family protein</fullName>
    </submittedName>
</protein>
<dbReference type="InterPro" id="IPR037138">
    <property type="entry name" value="His_deacetylse_dom_sf"/>
</dbReference>
<proteinExistence type="inferred from homology"/>
<keyword evidence="4" id="KW-0378">Hydrolase</keyword>
<dbReference type="PANTHER" id="PTHR10625:SF17">
    <property type="entry name" value="HISTONE DEACETYLASE 8"/>
    <property type="match status" value="1"/>
</dbReference>
<dbReference type="PRINTS" id="PR01270">
    <property type="entry name" value="HDASUPER"/>
</dbReference>
<dbReference type="InterPro" id="IPR000286">
    <property type="entry name" value="HDACs"/>
</dbReference>
<evidence type="ECO:0000313" key="7">
    <source>
        <dbReference type="EMBL" id="MEN2790080.1"/>
    </source>
</evidence>
<dbReference type="PANTHER" id="PTHR10625">
    <property type="entry name" value="HISTONE DEACETYLASE HDAC1-RELATED"/>
    <property type="match status" value="1"/>
</dbReference>
<evidence type="ECO:0000256" key="2">
    <source>
        <dbReference type="ARBA" id="ARBA00005947"/>
    </source>
</evidence>
<comment type="similarity">
    <text evidence="2">Belongs to the histone deacetylase family.</text>
</comment>
<keyword evidence="5" id="KW-0862">Zinc</keyword>
<dbReference type="Proteomes" id="UP001419910">
    <property type="component" value="Unassembled WGS sequence"/>
</dbReference>
<dbReference type="Gene3D" id="3.40.800.20">
    <property type="entry name" value="Histone deacetylase domain"/>
    <property type="match status" value="1"/>
</dbReference>
<evidence type="ECO:0000313" key="8">
    <source>
        <dbReference type="Proteomes" id="UP001419910"/>
    </source>
</evidence>
<keyword evidence="8" id="KW-1185">Reference proteome</keyword>
<dbReference type="SUPFAM" id="SSF52768">
    <property type="entry name" value="Arginase/deacetylase"/>
    <property type="match status" value="1"/>
</dbReference>
<comment type="cofactor">
    <cofactor evidence="1">
        <name>Zn(2+)</name>
        <dbReference type="ChEBI" id="CHEBI:29105"/>
    </cofactor>
</comment>
<reference evidence="7 8" key="1">
    <citation type="submission" date="2024-05" db="EMBL/GenBank/DDBJ databases">
        <authorList>
            <person name="Liu Q."/>
            <person name="Xin Y.-H."/>
        </authorList>
    </citation>
    <scope>NUCLEOTIDE SEQUENCE [LARGE SCALE GENOMIC DNA]</scope>
    <source>
        <strain evidence="7 8">CGMCC 1.10181</strain>
    </source>
</reference>
<organism evidence="7 8">
    <name type="scientific">Sphingomonas oligophenolica</name>
    <dbReference type="NCBI Taxonomy" id="301154"/>
    <lineage>
        <taxon>Bacteria</taxon>
        <taxon>Pseudomonadati</taxon>
        <taxon>Pseudomonadota</taxon>
        <taxon>Alphaproteobacteria</taxon>
        <taxon>Sphingomonadales</taxon>
        <taxon>Sphingomonadaceae</taxon>
        <taxon>Sphingomonas</taxon>
    </lineage>
</organism>
<evidence type="ECO:0000259" key="6">
    <source>
        <dbReference type="Pfam" id="PF00850"/>
    </source>
</evidence>
<dbReference type="Pfam" id="PF00850">
    <property type="entry name" value="Hist_deacetyl"/>
    <property type="match status" value="1"/>
</dbReference>